<dbReference type="InterPro" id="IPR036661">
    <property type="entry name" value="Luciferase-like_sf"/>
</dbReference>
<dbReference type="Pfam" id="PF00296">
    <property type="entry name" value="Bac_luciferase"/>
    <property type="match status" value="1"/>
</dbReference>
<evidence type="ECO:0000256" key="7">
    <source>
        <dbReference type="SAM" id="MobiDB-lite"/>
    </source>
</evidence>
<evidence type="ECO:0000256" key="1">
    <source>
        <dbReference type="ARBA" id="ARBA00022630"/>
    </source>
</evidence>
<dbReference type="InterPro" id="IPR016215">
    <property type="entry name" value="NTA_MOA"/>
</dbReference>
<dbReference type="PANTHER" id="PTHR30011:SF16">
    <property type="entry name" value="C2H2 FINGER DOMAIN TRANSCRIPTION FACTOR (EUROFUNG)-RELATED"/>
    <property type="match status" value="1"/>
</dbReference>
<reference evidence="9 10" key="1">
    <citation type="submission" date="2015-03" db="EMBL/GenBank/DDBJ databases">
        <authorList>
            <person name="Lepp D."/>
            <person name="Hassan Y.I."/>
            <person name="Li X.-Z."/>
            <person name="Zhou T."/>
        </authorList>
    </citation>
    <scope>NUCLEOTIDE SEQUENCE [LARGE SCALE GENOMIC DNA]</scope>
    <source>
        <strain evidence="9 10">E84</strain>
    </source>
</reference>
<feature type="domain" description="Luciferase-like" evidence="8">
    <location>
        <begin position="28"/>
        <end position="389"/>
    </location>
</feature>
<dbReference type="NCBIfam" id="TIGR03860">
    <property type="entry name" value="FMN_nitrolo"/>
    <property type="match status" value="1"/>
</dbReference>
<dbReference type="RefSeq" id="WP_046139264.1">
    <property type="nucleotide sequence ID" value="NZ_LANJ01000016.1"/>
</dbReference>
<dbReference type="InterPro" id="IPR011251">
    <property type="entry name" value="Luciferase-like_dom"/>
</dbReference>
<feature type="binding site" evidence="6">
    <location>
        <position position="159"/>
    </location>
    <ligand>
        <name>FMN</name>
        <dbReference type="ChEBI" id="CHEBI:58210"/>
    </ligand>
</feature>
<feature type="region of interest" description="Disordered" evidence="7">
    <location>
        <begin position="440"/>
        <end position="462"/>
    </location>
</feature>
<keyword evidence="3" id="KW-0560">Oxidoreductase</keyword>
<dbReference type="Gene3D" id="3.20.20.30">
    <property type="entry name" value="Luciferase-like domain"/>
    <property type="match status" value="1"/>
</dbReference>
<evidence type="ECO:0000256" key="5">
    <source>
        <dbReference type="ARBA" id="ARBA00033748"/>
    </source>
</evidence>
<organism evidence="9 10">
    <name type="scientific">Devosia epidermidihirudinis</name>
    <dbReference type="NCBI Taxonomy" id="1293439"/>
    <lineage>
        <taxon>Bacteria</taxon>
        <taxon>Pseudomonadati</taxon>
        <taxon>Pseudomonadota</taxon>
        <taxon>Alphaproteobacteria</taxon>
        <taxon>Hyphomicrobiales</taxon>
        <taxon>Devosiaceae</taxon>
        <taxon>Devosia</taxon>
    </lineage>
</organism>
<dbReference type="GO" id="GO:0016705">
    <property type="term" value="F:oxidoreductase activity, acting on paired donors, with incorporation or reduction of molecular oxygen"/>
    <property type="evidence" value="ECO:0007669"/>
    <property type="project" value="InterPro"/>
</dbReference>
<evidence type="ECO:0000256" key="3">
    <source>
        <dbReference type="ARBA" id="ARBA00023002"/>
    </source>
</evidence>
<dbReference type="SUPFAM" id="SSF51679">
    <property type="entry name" value="Bacterial luciferase-like"/>
    <property type="match status" value="1"/>
</dbReference>
<dbReference type="PIRSF" id="PIRSF000337">
    <property type="entry name" value="NTA_MOA"/>
    <property type="match status" value="1"/>
</dbReference>
<comment type="similarity">
    <text evidence="5">Belongs to the NtaA/SnaA/DszA monooxygenase family.</text>
</comment>
<proteinExistence type="inferred from homology"/>
<dbReference type="STRING" id="1293439.WH87_10045"/>
<keyword evidence="4" id="KW-0503">Monooxygenase</keyword>
<accession>A0A0F5QB73</accession>
<evidence type="ECO:0000256" key="4">
    <source>
        <dbReference type="ARBA" id="ARBA00023033"/>
    </source>
</evidence>
<dbReference type="InterPro" id="IPR051260">
    <property type="entry name" value="Diverse_substr_monoxygenases"/>
</dbReference>
<evidence type="ECO:0000313" key="10">
    <source>
        <dbReference type="Proteomes" id="UP000033411"/>
    </source>
</evidence>
<dbReference type="PANTHER" id="PTHR30011">
    <property type="entry name" value="ALKANESULFONATE MONOOXYGENASE-RELATED"/>
    <property type="match status" value="1"/>
</dbReference>
<protein>
    <submittedName>
        <fullName evidence="9">5,10-methylene tetrahydromethanopterin reductase</fullName>
    </submittedName>
</protein>
<feature type="binding site" evidence="6">
    <location>
        <position position="230"/>
    </location>
    <ligand>
        <name>FMN</name>
        <dbReference type="ChEBI" id="CHEBI:58210"/>
    </ligand>
</feature>
<feature type="binding site" evidence="6">
    <location>
        <position position="231"/>
    </location>
    <ligand>
        <name>FMN</name>
        <dbReference type="ChEBI" id="CHEBI:58210"/>
    </ligand>
</feature>
<feature type="binding site" evidence="6">
    <location>
        <position position="155"/>
    </location>
    <ligand>
        <name>FMN</name>
        <dbReference type="ChEBI" id="CHEBI:58210"/>
    </ligand>
</feature>
<feature type="binding site" evidence="6">
    <location>
        <position position="105"/>
    </location>
    <ligand>
        <name>FMN</name>
        <dbReference type="ChEBI" id="CHEBI:58210"/>
    </ligand>
</feature>
<name>A0A0F5QB73_9HYPH</name>
<keyword evidence="1 6" id="KW-0285">Flavoprotein</keyword>
<dbReference type="GO" id="GO:0004497">
    <property type="term" value="F:monooxygenase activity"/>
    <property type="evidence" value="ECO:0007669"/>
    <property type="project" value="UniProtKB-KW"/>
</dbReference>
<keyword evidence="2 6" id="KW-0288">FMN</keyword>
<dbReference type="PATRIC" id="fig|1293439.3.peg.1591"/>
<evidence type="ECO:0000256" key="6">
    <source>
        <dbReference type="PIRSR" id="PIRSR000337-1"/>
    </source>
</evidence>
<keyword evidence="10" id="KW-1185">Reference proteome</keyword>
<sequence>MADKIIRFNGFKQATVSHAAVGVWRHEGNQSHRYNALDYWVETAKTLEAGLFDGLFVADVLGVLDTHGGRIDETLKQGAQTPSIDPLLAVSAMAAVTKHLGFAITVSTTYEQPYLLARKLTSLDHLSGGRIGWNVVTSALESAARNLGYDSQTPHDERYAIAEEFLEVAYKLWEGSWEDDAVVLDRANGVFADPAKVHAIGHKGRYFSVPDAFIAEPSPQRTPLLFQAGSSSIGKDFAAHHAEGIFISVHKPEIARRIVDDIRQRAERFGRDPASVKIFAMATVVTGPDDVSAQALHRALSATVSTEGHLARLSAILQLDLSQLDPDVPLEYVATAGIQGVLEMYTKLDPERRWTPRAIGEFLGIAGGGAEFVGSGNTVADEIEAWVDASGIDGFNITDPMPLRSFADFGTFVLPELRRRGRARTHYEGKTYRESLYGAGQPRLRSDHPGRAFRYSTTGDDA</sequence>
<feature type="binding site" evidence="6">
    <location>
        <position position="59"/>
    </location>
    <ligand>
        <name>FMN</name>
        <dbReference type="ChEBI" id="CHEBI:58210"/>
    </ligand>
</feature>
<evidence type="ECO:0000259" key="8">
    <source>
        <dbReference type="Pfam" id="PF00296"/>
    </source>
</evidence>
<dbReference type="Proteomes" id="UP000033411">
    <property type="component" value="Unassembled WGS sequence"/>
</dbReference>
<dbReference type="OrthoDB" id="9779442at2"/>
<evidence type="ECO:0000256" key="2">
    <source>
        <dbReference type="ARBA" id="ARBA00022643"/>
    </source>
</evidence>
<dbReference type="EMBL" id="LANJ01000016">
    <property type="protein sequence ID" value="KKC37978.1"/>
    <property type="molecule type" value="Genomic_DNA"/>
</dbReference>
<evidence type="ECO:0000313" key="9">
    <source>
        <dbReference type="EMBL" id="KKC37978.1"/>
    </source>
</evidence>
<gene>
    <name evidence="9" type="ORF">WH87_10045</name>
</gene>
<dbReference type="CDD" id="cd01095">
    <property type="entry name" value="Nitrilotriacetate_monoxgenase"/>
    <property type="match status" value="1"/>
</dbReference>
<dbReference type="AlphaFoldDB" id="A0A0F5QB73"/>
<comment type="caution">
    <text evidence="9">The sequence shown here is derived from an EMBL/GenBank/DDBJ whole genome shotgun (WGS) entry which is preliminary data.</text>
</comment>